<dbReference type="InterPro" id="IPR001650">
    <property type="entry name" value="Helicase_C-like"/>
</dbReference>
<dbReference type="InterPro" id="IPR047112">
    <property type="entry name" value="RecG/Mfd"/>
</dbReference>
<evidence type="ECO:0000256" key="2">
    <source>
        <dbReference type="ARBA" id="ARBA00022741"/>
    </source>
</evidence>
<dbReference type="GO" id="GO:0003684">
    <property type="term" value="F:damaged DNA binding"/>
    <property type="evidence" value="ECO:0007669"/>
    <property type="project" value="InterPro"/>
</dbReference>
<evidence type="ECO:0000256" key="1">
    <source>
        <dbReference type="ARBA" id="ARBA00022490"/>
    </source>
</evidence>
<keyword evidence="6 9" id="KW-0067">ATP-binding</keyword>
<dbReference type="SMART" id="SM00487">
    <property type="entry name" value="DEXDc"/>
    <property type="match status" value="1"/>
</dbReference>
<feature type="domain" description="Helicase C-terminal" evidence="12">
    <location>
        <begin position="829"/>
        <end position="983"/>
    </location>
</feature>
<protein>
    <recommendedName>
        <fullName evidence="9">Transcription-repair-coupling factor</fullName>
        <shortName evidence="9">TRCF</shortName>
        <ecNumber evidence="9">3.6.4.-</ecNumber>
    </recommendedName>
</protein>
<dbReference type="Pfam" id="PF00271">
    <property type="entry name" value="Helicase_C"/>
    <property type="match status" value="1"/>
</dbReference>
<evidence type="ECO:0000256" key="9">
    <source>
        <dbReference type="HAMAP-Rule" id="MF_00969"/>
    </source>
</evidence>
<dbReference type="Gene3D" id="3.40.50.300">
    <property type="entry name" value="P-loop containing nucleotide triphosphate hydrolases"/>
    <property type="match status" value="2"/>
</dbReference>
<dbReference type="Gene3D" id="3.40.50.11180">
    <property type="match status" value="1"/>
</dbReference>
<evidence type="ECO:0000256" key="5">
    <source>
        <dbReference type="ARBA" id="ARBA00022806"/>
    </source>
</evidence>
<evidence type="ECO:0000256" key="7">
    <source>
        <dbReference type="ARBA" id="ARBA00023125"/>
    </source>
</evidence>
<keyword evidence="3 9" id="KW-0227">DNA damage</keyword>
<dbReference type="PROSITE" id="PS51192">
    <property type="entry name" value="HELICASE_ATP_BIND_1"/>
    <property type="match status" value="1"/>
</dbReference>
<dbReference type="InterPro" id="IPR014001">
    <property type="entry name" value="Helicase_ATP-bd"/>
</dbReference>
<dbReference type="Proteomes" id="UP000538147">
    <property type="component" value="Unassembled WGS sequence"/>
</dbReference>
<dbReference type="GO" id="GO:0003678">
    <property type="term" value="F:DNA helicase activity"/>
    <property type="evidence" value="ECO:0007669"/>
    <property type="project" value="TreeGrafter"/>
</dbReference>
<dbReference type="SUPFAM" id="SSF143517">
    <property type="entry name" value="TRCF domain-like"/>
    <property type="match status" value="1"/>
</dbReference>
<dbReference type="Pfam" id="PF03461">
    <property type="entry name" value="TRCF"/>
    <property type="match status" value="1"/>
</dbReference>
<dbReference type="GO" id="GO:0016787">
    <property type="term" value="F:hydrolase activity"/>
    <property type="evidence" value="ECO:0007669"/>
    <property type="project" value="UniProtKB-KW"/>
</dbReference>
<dbReference type="Pfam" id="PF02559">
    <property type="entry name" value="CarD_TRCF_RID"/>
    <property type="match status" value="1"/>
</dbReference>
<keyword evidence="2 9" id="KW-0547">Nucleotide-binding</keyword>
<keyword evidence="7 9" id="KW-0238">DNA-binding</keyword>
<dbReference type="InterPro" id="IPR041471">
    <property type="entry name" value="UvrB_inter"/>
</dbReference>
<dbReference type="InterPro" id="IPR027417">
    <property type="entry name" value="P-loop_NTPase"/>
</dbReference>
<evidence type="ECO:0000259" key="12">
    <source>
        <dbReference type="PROSITE" id="PS51194"/>
    </source>
</evidence>
<dbReference type="PANTHER" id="PTHR47964">
    <property type="entry name" value="ATP-DEPENDENT DNA HELICASE HOMOLOG RECG, CHLOROPLASTIC"/>
    <property type="match status" value="1"/>
</dbReference>
<evidence type="ECO:0000256" key="3">
    <source>
        <dbReference type="ARBA" id="ARBA00022763"/>
    </source>
</evidence>
<dbReference type="SUPFAM" id="SSF52540">
    <property type="entry name" value="P-loop containing nucleoside triphosphate hydrolases"/>
    <property type="match status" value="4"/>
</dbReference>
<evidence type="ECO:0000259" key="11">
    <source>
        <dbReference type="PROSITE" id="PS51192"/>
    </source>
</evidence>
<dbReference type="SMART" id="SM00982">
    <property type="entry name" value="TRCF"/>
    <property type="match status" value="1"/>
</dbReference>
<dbReference type="InterPro" id="IPR003711">
    <property type="entry name" value="CarD-like/TRCF_RID"/>
</dbReference>
<evidence type="ECO:0000256" key="4">
    <source>
        <dbReference type="ARBA" id="ARBA00022801"/>
    </source>
</evidence>
<dbReference type="PANTHER" id="PTHR47964:SF1">
    <property type="entry name" value="ATP-DEPENDENT DNA HELICASE HOMOLOG RECG, CHLOROPLASTIC"/>
    <property type="match status" value="1"/>
</dbReference>
<dbReference type="Gene3D" id="3.30.2060.10">
    <property type="entry name" value="Penicillin-binding protein 1b domain"/>
    <property type="match status" value="1"/>
</dbReference>
<dbReference type="SMART" id="SM01058">
    <property type="entry name" value="CarD_TRCF"/>
    <property type="match status" value="1"/>
</dbReference>
<dbReference type="Pfam" id="PF00270">
    <property type="entry name" value="DEAD"/>
    <property type="match status" value="1"/>
</dbReference>
<dbReference type="GO" id="GO:0006355">
    <property type="term" value="P:regulation of DNA-templated transcription"/>
    <property type="evidence" value="ECO:0007669"/>
    <property type="project" value="UniProtKB-UniRule"/>
</dbReference>
<feature type="region of interest" description="Disordered" evidence="10">
    <location>
        <begin position="1188"/>
        <end position="1215"/>
    </location>
</feature>
<dbReference type="GO" id="GO:0000716">
    <property type="term" value="P:transcription-coupled nucleotide-excision repair, DNA damage recognition"/>
    <property type="evidence" value="ECO:0007669"/>
    <property type="project" value="UniProtKB-UniRule"/>
</dbReference>
<dbReference type="AlphaFoldDB" id="A0A841L4H3"/>
<keyword evidence="8 9" id="KW-0234">DNA repair</keyword>
<dbReference type="EC" id="3.6.4.-" evidence="9"/>
<keyword evidence="1 9" id="KW-0963">Cytoplasm</keyword>
<keyword evidence="4 9" id="KW-0378">Hydrolase</keyword>
<dbReference type="InterPro" id="IPR011545">
    <property type="entry name" value="DEAD/DEAH_box_helicase_dom"/>
</dbReference>
<dbReference type="InterPro" id="IPR037235">
    <property type="entry name" value="TRCF-like_C_D7"/>
</dbReference>
<dbReference type="Pfam" id="PF17757">
    <property type="entry name" value="UvrB_inter"/>
    <property type="match status" value="1"/>
</dbReference>
<dbReference type="InterPro" id="IPR004576">
    <property type="entry name" value="Mfd"/>
</dbReference>
<evidence type="ECO:0000256" key="10">
    <source>
        <dbReference type="SAM" id="MobiDB-lite"/>
    </source>
</evidence>
<proteinExistence type="inferred from homology"/>
<keyword evidence="14" id="KW-1185">Reference proteome</keyword>
<keyword evidence="5 13" id="KW-0347">Helicase</keyword>
<evidence type="ECO:0000256" key="6">
    <source>
        <dbReference type="ARBA" id="ARBA00022840"/>
    </source>
</evidence>
<reference evidence="13 14" key="1">
    <citation type="submission" date="2020-08" db="EMBL/GenBank/DDBJ databases">
        <title>Genomic Encyclopedia of Type Strains, Phase IV (KMG-IV): sequencing the most valuable type-strain genomes for metagenomic binning, comparative biology and taxonomic classification.</title>
        <authorList>
            <person name="Goeker M."/>
        </authorList>
    </citation>
    <scope>NUCLEOTIDE SEQUENCE [LARGE SCALE GENOMIC DNA]</scope>
    <source>
        <strain evidence="13 14">DSM 102189</strain>
    </source>
</reference>
<dbReference type="GO" id="GO:0005737">
    <property type="term" value="C:cytoplasm"/>
    <property type="evidence" value="ECO:0007669"/>
    <property type="project" value="UniProtKB-SubCell"/>
</dbReference>
<comment type="subcellular location">
    <subcellularLocation>
        <location evidence="9">Cytoplasm</location>
    </subcellularLocation>
</comment>
<dbReference type="EMBL" id="JACIIV010000003">
    <property type="protein sequence ID" value="MBB6226361.1"/>
    <property type="molecule type" value="Genomic_DNA"/>
</dbReference>
<dbReference type="NCBIfam" id="TIGR00580">
    <property type="entry name" value="mfd"/>
    <property type="match status" value="1"/>
</dbReference>
<sequence>MLDITTLTKARRPLTLARAAPGFLPWLLADAARAVAGKSRAVFIAADDAQARAVADAAQFFAPELTTIQVQAWDCLPYDRASPSLRAAAERLAGLAALLQPIKGAELVVTTVAAASQRTLPPKRLAKLAAHLAPGTAIDRDALAAKLAANGYVRTDTVVEPGEYSVRGALLDLMPAGSEHGLRLDFFGDEIETMRRFDPATQRSLGLAEPFTLLPVSEVLLDEARVKTFRQGWLAAFGASATSDPLYEAVSDGRRQAGMEHWLPLFEPELSTLFDYLAEDCTIVRDGGTDAAAESRFEAISDYHGNRAAVLAEPPAKRKAGPRSNPYRPLPPEALYLQPAEWAGLLKARGVHTATPHDVPDGTLQTIDCAVLAPRDFTPERVAQANGGPPVYAAICAHIREAQAAGTRLVLASYSAGSRDRLGGLLLDEGLSGLFPADDWQAAQAATAKGQVALVVLPLDHGFTRLDAPRKGYGGTLQLLTEQDMLGDRLVRRRRSARKADSFMAELSSLAPGDLVVHREHGIGRYDGLITLEISKRPHECVALTYDGGTKLYVPVENLDVLSRYGSDSEGIALDKLGGVAWATRRGKMKDRIREIAGELLKTAAERALRQGEPAIPDAHDAAQFADRFPYSETDDQLRAIEDVLEDLASGRPMDRLVCGDVGFGKTEVALRAAHAAAMSGLQVAVVCPTTLLARQHFAGFSERFSGLPVRVHHLSRLVTAGDARATREGLADGTVDIVVGTHALLSKSVEFKRLGLVIVDEEQRFGVVHKERLKALKADVHVLTLTATPIPRTLQMALTGLREMSIIATPPVDRLAVRTYVMPFDEVVIREALLREHYRGGQSFIVVPRIADLPEIEEFLHAHVPEVRPVTAHGQMSPTQVEERMSGFVDKRYDVLLATTIIESGLDIPAANTLIVHRADRFGLAQLYQIRGRVGRAKTRAYAYLTTPADQVVSETAEKRLQVLSALDTLGAGFQLASHDLDQRGAGNLLGDEQSGHIKEIGFELYQSMLEDAIMEARATASGAKPPEEAYSPQISVELPILIPEDYVPDLNVRMALYRRLNELRDRPDIDGFAAEIIDRFGPLPGEFQNLLAVIEIKLACLKAGVSKLEAGQKGALVTLKDDSFANPDGLMAWIEKLGARARLRPDQKLFVAADWGHDQARLKGALQIATSLAKLAAGANIRPAAAKPVATRPAPAKPLPARPGVFNSKIRSR</sequence>
<name>A0A841L4H3_9SPHN</name>
<comment type="function">
    <text evidence="9">Couples transcription and DNA repair by recognizing RNA polymerase (RNAP) stalled at DNA lesions. Mediates ATP-dependent release of RNAP and its truncated transcript from the DNA, and recruitment of nucleotide excision repair machinery to the damaged site.</text>
</comment>
<evidence type="ECO:0000313" key="13">
    <source>
        <dbReference type="EMBL" id="MBB6226361.1"/>
    </source>
</evidence>
<gene>
    <name evidence="9" type="primary">mfd</name>
    <name evidence="13" type="ORF">FHS79_000515</name>
</gene>
<dbReference type="RefSeq" id="WP_184194912.1">
    <property type="nucleotide sequence ID" value="NZ_JACIIV010000003.1"/>
</dbReference>
<accession>A0A841L4H3</accession>
<dbReference type="GO" id="GO:0005524">
    <property type="term" value="F:ATP binding"/>
    <property type="evidence" value="ECO:0007669"/>
    <property type="project" value="UniProtKB-UniRule"/>
</dbReference>
<dbReference type="PROSITE" id="PS51194">
    <property type="entry name" value="HELICASE_CTER"/>
    <property type="match status" value="1"/>
</dbReference>
<organism evidence="13 14">
    <name type="scientific">Polymorphobacter multimanifer</name>
    <dbReference type="NCBI Taxonomy" id="1070431"/>
    <lineage>
        <taxon>Bacteria</taxon>
        <taxon>Pseudomonadati</taxon>
        <taxon>Pseudomonadota</taxon>
        <taxon>Alphaproteobacteria</taxon>
        <taxon>Sphingomonadales</taxon>
        <taxon>Sphingosinicellaceae</taxon>
        <taxon>Polymorphobacter</taxon>
    </lineage>
</organism>
<dbReference type="Gene3D" id="3.90.1150.50">
    <property type="entry name" value="Transcription-repair-coupling factor, D7 domain"/>
    <property type="match status" value="1"/>
</dbReference>
<dbReference type="Gene3D" id="2.40.10.170">
    <property type="match status" value="1"/>
</dbReference>
<feature type="domain" description="Helicase ATP-binding" evidence="11">
    <location>
        <begin position="647"/>
        <end position="808"/>
    </location>
</feature>
<dbReference type="InterPro" id="IPR005118">
    <property type="entry name" value="TRCF_C"/>
</dbReference>
<comment type="similarity">
    <text evidence="9">In the C-terminal section; belongs to the helicase family. RecG subfamily.</text>
</comment>
<evidence type="ECO:0000313" key="14">
    <source>
        <dbReference type="Proteomes" id="UP000538147"/>
    </source>
</evidence>
<dbReference type="SUPFAM" id="SSF141259">
    <property type="entry name" value="CarD-like"/>
    <property type="match status" value="1"/>
</dbReference>
<comment type="caution">
    <text evidence="13">The sequence shown here is derived from an EMBL/GenBank/DDBJ whole genome shotgun (WGS) entry which is preliminary data.</text>
</comment>
<evidence type="ECO:0000256" key="8">
    <source>
        <dbReference type="ARBA" id="ARBA00023204"/>
    </source>
</evidence>
<dbReference type="InterPro" id="IPR036101">
    <property type="entry name" value="CarD-like/TRCF_RID_sf"/>
</dbReference>
<dbReference type="HAMAP" id="MF_00969">
    <property type="entry name" value="TRCF"/>
    <property type="match status" value="1"/>
</dbReference>
<dbReference type="CDD" id="cd17991">
    <property type="entry name" value="DEXHc_TRCF"/>
    <property type="match status" value="1"/>
</dbReference>
<comment type="similarity">
    <text evidence="9">In the N-terminal section; belongs to the UvrB family.</text>
</comment>
<dbReference type="SMART" id="SM00490">
    <property type="entry name" value="HELICc"/>
    <property type="match status" value="1"/>
</dbReference>